<dbReference type="AlphaFoldDB" id="A0A840I831"/>
<keyword evidence="2" id="KW-0966">Cell projection</keyword>
<dbReference type="Proteomes" id="UP000585272">
    <property type="component" value="Unassembled WGS sequence"/>
</dbReference>
<dbReference type="GO" id="GO:0005198">
    <property type="term" value="F:structural molecule activity"/>
    <property type="evidence" value="ECO:0007669"/>
    <property type="project" value="InterPro"/>
</dbReference>
<dbReference type="Pfam" id="PF00669">
    <property type="entry name" value="Flagellin_N"/>
    <property type="match status" value="1"/>
</dbReference>
<feature type="domain" description="Flagellin N-terminal" evidence="1">
    <location>
        <begin position="2"/>
        <end position="134"/>
    </location>
</feature>
<dbReference type="GO" id="GO:0071973">
    <property type="term" value="P:bacterial-type flagellum-dependent cell motility"/>
    <property type="evidence" value="ECO:0007669"/>
    <property type="project" value="InterPro"/>
</dbReference>
<keyword evidence="2" id="KW-0969">Cilium</keyword>
<proteinExistence type="predicted"/>
<reference evidence="2 3" key="1">
    <citation type="submission" date="2020-08" db="EMBL/GenBank/DDBJ databases">
        <title>Genomic Encyclopedia of Archaeal and Bacterial Type Strains, Phase II (KMG-II): from individual species to whole genera.</title>
        <authorList>
            <person name="Goeker M."/>
        </authorList>
    </citation>
    <scope>NUCLEOTIDE SEQUENCE [LARGE SCALE GENOMIC DNA]</scope>
    <source>
        <strain evidence="2 3">DSM 23288</strain>
    </source>
</reference>
<comment type="caution">
    <text evidence="2">The sequence shown here is derived from an EMBL/GenBank/DDBJ whole genome shotgun (WGS) entry which is preliminary data.</text>
</comment>
<gene>
    <name evidence="2" type="ORF">BDZ31_000599</name>
</gene>
<evidence type="ECO:0000313" key="2">
    <source>
        <dbReference type="EMBL" id="MBB4661026.1"/>
    </source>
</evidence>
<dbReference type="PANTHER" id="PTHR42792">
    <property type="entry name" value="FLAGELLIN"/>
    <property type="match status" value="1"/>
</dbReference>
<accession>A0A840I831</accession>
<name>A0A840I831_9ACTN</name>
<dbReference type="Gene3D" id="1.20.1330.10">
    <property type="entry name" value="f41 fragment of flagellin, N-terminal domain"/>
    <property type="match status" value="1"/>
</dbReference>
<dbReference type="InterPro" id="IPR001029">
    <property type="entry name" value="Flagellin_N"/>
</dbReference>
<keyword evidence="2" id="KW-0282">Flagellum</keyword>
<dbReference type="NCBIfam" id="TIGR02550">
    <property type="entry name" value="flagell_flgL"/>
    <property type="match status" value="1"/>
</dbReference>
<evidence type="ECO:0000259" key="1">
    <source>
        <dbReference type="Pfam" id="PF00669"/>
    </source>
</evidence>
<dbReference type="SUPFAM" id="SSF64518">
    <property type="entry name" value="Phase 1 flagellin"/>
    <property type="match status" value="1"/>
</dbReference>
<dbReference type="InterPro" id="IPR013384">
    <property type="entry name" value="Flagell_FlgL"/>
</dbReference>
<dbReference type="GO" id="GO:0009424">
    <property type="term" value="C:bacterial-type flagellum hook"/>
    <property type="evidence" value="ECO:0007669"/>
    <property type="project" value="InterPro"/>
</dbReference>
<dbReference type="EMBL" id="JACHNU010000001">
    <property type="protein sequence ID" value="MBB4661026.1"/>
    <property type="molecule type" value="Genomic_DNA"/>
</dbReference>
<organism evidence="2 3">
    <name type="scientific">Conexibacter arvalis</name>
    <dbReference type="NCBI Taxonomy" id="912552"/>
    <lineage>
        <taxon>Bacteria</taxon>
        <taxon>Bacillati</taxon>
        <taxon>Actinomycetota</taxon>
        <taxon>Thermoleophilia</taxon>
        <taxon>Solirubrobacterales</taxon>
        <taxon>Conexibacteraceae</taxon>
        <taxon>Conexibacter</taxon>
    </lineage>
</organism>
<keyword evidence="3" id="KW-1185">Reference proteome</keyword>
<sequence>MTARSTLRDLQGNLNSLSDLQRKMSSGKEITRPSDDPYGASRALELRGELGGLQQYQRNVDDGTSWLDASDTALGKIGDAVQRIRELLIRTSTDSAGPRAREAAAEEIDQLIETIKQEANVQYAGRYIFSGTATDREPYTLGGADTFNGNTDGVRREIGPRVELTVTTDISGLLGNGTAAADDGLLHTLRDIAADLRAGEGDRLRGTDIQRLDANFDRLNAIRADIGARTNRMVIADARLASLEENSIRLLSSVEDADVPKTLIEYTTQQAAYNMALKAGANVVQNSLMDFLR</sequence>
<protein>
    <submittedName>
        <fullName evidence="2">Flagellar hook-associated protein 3 FlgL</fullName>
    </submittedName>
</protein>
<dbReference type="PANTHER" id="PTHR42792:SF1">
    <property type="entry name" value="FLAGELLAR HOOK-ASSOCIATED PROTEIN 3"/>
    <property type="match status" value="1"/>
</dbReference>
<dbReference type="InterPro" id="IPR001492">
    <property type="entry name" value="Flagellin"/>
</dbReference>
<evidence type="ECO:0000313" key="3">
    <source>
        <dbReference type="Proteomes" id="UP000585272"/>
    </source>
</evidence>